<sequence length="161" mass="17122">MKKRLLSTATAVLLSGALMACAPTAERWDTFGTSSIGTGNLKDNESLLVFYRQADSEPAPMNVYVNNHYQASLLPNSISTVVVCANDNQLATLLATPGLAKQAQLPNATYSLPAQQVTYVKVSPNASAQPVLSVIDNAQAESEVKGLPTVKQTLSRVRACK</sequence>
<name>A0A2M8S3F7_9PAST</name>
<evidence type="ECO:0000313" key="2">
    <source>
        <dbReference type="EMBL" id="PJG85689.1"/>
    </source>
</evidence>
<protein>
    <recommendedName>
        <fullName evidence="4">DUF2846 domain-containing protein</fullName>
    </recommendedName>
</protein>
<organism evidence="2 3">
    <name type="scientific">Conservatibacter flavescens</name>
    <dbReference type="NCBI Taxonomy" id="28161"/>
    <lineage>
        <taxon>Bacteria</taxon>
        <taxon>Pseudomonadati</taxon>
        <taxon>Pseudomonadota</taxon>
        <taxon>Gammaproteobacteria</taxon>
        <taxon>Pasteurellales</taxon>
        <taxon>Pasteurellaceae</taxon>
        <taxon>Conservatibacter</taxon>
    </lineage>
</organism>
<accession>A0A2M8S3F7</accession>
<evidence type="ECO:0000256" key="1">
    <source>
        <dbReference type="SAM" id="SignalP"/>
    </source>
</evidence>
<feature type="chain" id="PRO_5014650402" description="DUF2846 domain-containing protein" evidence="1">
    <location>
        <begin position="21"/>
        <end position="161"/>
    </location>
</feature>
<dbReference type="PROSITE" id="PS51257">
    <property type="entry name" value="PROKAR_LIPOPROTEIN"/>
    <property type="match status" value="1"/>
</dbReference>
<evidence type="ECO:0008006" key="4">
    <source>
        <dbReference type="Google" id="ProtNLM"/>
    </source>
</evidence>
<dbReference type="Proteomes" id="UP000229329">
    <property type="component" value="Unassembled WGS sequence"/>
</dbReference>
<keyword evidence="1" id="KW-0732">Signal</keyword>
<dbReference type="RefSeq" id="WP_100288460.1">
    <property type="nucleotide sequence ID" value="NZ_PHHA01000008.1"/>
</dbReference>
<keyword evidence="3" id="KW-1185">Reference proteome</keyword>
<dbReference type="EMBL" id="PHHA01000008">
    <property type="protein sequence ID" value="PJG85689.1"/>
    <property type="molecule type" value="Genomic_DNA"/>
</dbReference>
<proteinExistence type="predicted"/>
<reference evidence="2 3" key="1">
    <citation type="submission" date="2017-11" db="EMBL/GenBank/DDBJ databases">
        <title>Reclassification of Bisgaard taxon 7 as Conservatibacter flavescens gen. nov., sp. nov.</title>
        <authorList>
            <person name="Christensen H."/>
        </authorList>
    </citation>
    <scope>NUCLEOTIDE SEQUENCE [LARGE SCALE GENOMIC DNA]</scope>
    <source>
        <strain evidence="2 3">7_4</strain>
    </source>
</reference>
<gene>
    <name evidence="2" type="ORF">CVP05_04870</name>
</gene>
<dbReference type="AlphaFoldDB" id="A0A2M8S3F7"/>
<feature type="signal peptide" evidence="1">
    <location>
        <begin position="1"/>
        <end position="20"/>
    </location>
</feature>
<dbReference type="OrthoDB" id="6896077at2"/>
<evidence type="ECO:0000313" key="3">
    <source>
        <dbReference type="Proteomes" id="UP000229329"/>
    </source>
</evidence>
<comment type="caution">
    <text evidence="2">The sequence shown here is derived from an EMBL/GenBank/DDBJ whole genome shotgun (WGS) entry which is preliminary data.</text>
</comment>